<feature type="transmembrane region" description="Helical" evidence="8">
    <location>
        <begin position="366"/>
        <end position="390"/>
    </location>
</feature>
<protein>
    <submittedName>
        <fullName evidence="10">MFS general substrate transporter</fullName>
    </submittedName>
</protein>
<feature type="transmembrane region" description="Helical" evidence="8">
    <location>
        <begin position="39"/>
        <end position="60"/>
    </location>
</feature>
<gene>
    <name evidence="10" type="ORF">CC86DRAFT_10741</name>
</gene>
<feature type="domain" description="Major facilitator superfamily (MFS) profile" evidence="9">
    <location>
        <begin position="33"/>
        <end position="419"/>
    </location>
</feature>
<feature type="transmembrane region" description="Helical" evidence="8">
    <location>
        <begin position="243"/>
        <end position="264"/>
    </location>
</feature>
<dbReference type="AlphaFoldDB" id="A0A6A7AJT0"/>
<evidence type="ECO:0000256" key="2">
    <source>
        <dbReference type="ARBA" id="ARBA00008335"/>
    </source>
</evidence>
<dbReference type="EMBL" id="MU006216">
    <property type="protein sequence ID" value="KAF2833500.1"/>
    <property type="molecule type" value="Genomic_DNA"/>
</dbReference>
<keyword evidence="4 8" id="KW-0812">Transmembrane</keyword>
<dbReference type="SUPFAM" id="SSF103473">
    <property type="entry name" value="MFS general substrate transporter"/>
    <property type="match status" value="1"/>
</dbReference>
<dbReference type="Gene3D" id="1.20.1250.20">
    <property type="entry name" value="MFS general substrate transporter like domains"/>
    <property type="match status" value="2"/>
</dbReference>
<dbReference type="InterPro" id="IPR036259">
    <property type="entry name" value="MFS_trans_sf"/>
</dbReference>
<dbReference type="FunFam" id="1.20.1250.20:FF:000286">
    <property type="entry name" value="MFS efflux transporter"/>
    <property type="match status" value="1"/>
</dbReference>
<dbReference type="InterPro" id="IPR051788">
    <property type="entry name" value="MFS_Transporter"/>
</dbReference>
<feature type="transmembrane region" description="Helical" evidence="8">
    <location>
        <begin position="308"/>
        <end position="326"/>
    </location>
</feature>
<keyword evidence="6 8" id="KW-0472">Membrane</keyword>
<comment type="similarity">
    <text evidence="2">Belongs to the major facilitator superfamily.</text>
</comment>
<keyword evidence="3" id="KW-0813">Transport</keyword>
<dbReference type="GO" id="GO:0012505">
    <property type="term" value="C:endomembrane system"/>
    <property type="evidence" value="ECO:0007669"/>
    <property type="project" value="UniProtKB-SubCell"/>
</dbReference>
<evidence type="ECO:0000256" key="8">
    <source>
        <dbReference type="SAM" id="Phobius"/>
    </source>
</evidence>
<feature type="transmembrane region" description="Helical" evidence="8">
    <location>
        <begin position="103"/>
        <end position="121"/>
    </location>
</feature>
<dbReference type="Pfam" id="PF07690">
    <property type="entry name" value="MFS_1"/>
    <property type="match status" value="1"/>
</dbReference>
<dbReference type="PANTHER" id="PTHR23514">
    <property type="entry name" value="BYPASS OF STOP CODON PROTEIN 6"/>
    <property type="match status" value="1"/>
</dbReference>
<feature type="compositionally biased region" description="Basic and acidic residues" evidence="7">
    <location>
        <begin position="1"/>
        <end position="10"/>
    </location>
</feature>
<reference evidence="10" key="1">
    <citation type="journal article" date="2020" name="Stud. Mycol.">
        <title>101 Dothideomycetes genomes: a test case for predicting lifestyles and emergence of pathogens.</title>
        <authorList>
            <person name="Haridas S."/>
            <person name="Albert R."/>
            <person name="Binder M."/>
            <person name="Bloem J."/>
            <person name="Labutti K."/>
            <person name="Salamov A."/>
            <person name="Andreopoulos B."/>
            <person name="Baker S."/>
            <person name="Barry K."/>
            <person name="Bills G."/>
            <person name="Bluhm B."/>
            <person name="Cannon C."/>
            <person name="Castanera R."/>
            <person name="Culley D."/>
            <person name="Daum C."/>
            <person name="Ezra D."/>
            <person name="Gonzalez J."/>
            <person name="Henrissat B."/>
            <person name="Kuo A."/>
            <person name="Liang C."/>
            <person name="Lipzen A."/>
            <person name="Lutzoni F."/>
            <person name="Magnuson J."/>
            <person name="Mondo S."/>
            <person name="Nolan M."/>
            <person name="Ohm R."/>
            <person name="Pangilinan J."/>
            <person name="Park H.-J."/>
            <person name="Ramirez L."/>
            <person name="Alfaro M."/>
            <person name="Sun H."/>
            <person name="Tritt A."/>
            <person name="Yoshinaga Y."/>
            <person name="Zwiers L.-H."/>
            <person name="Turgeon B."/>
            <person name="Goodwin S."/>
            <person name="Spatafora J."/>
            <person name="Crous P."/>
            <person name="Grigoriev I."/>
        </authorList>
    </citation>
    <scope>NUCLEOTIDE SEQUENCE</scope>
    <source>
        <strain evidence="10">CBS 113818</strain>
    </source>
</reference>
<feature type="transmembrane region" description="Helical" evidence="8">
    <location>
        <begin position="332"/>
        <end position="354"/>
    </location>
</feature>
<dbReference type="OrthoDB" id="413079at2759"/>
<evidence type="ECO:0000256" key="3">
    <source>
        <dbReference type="ARBA" id="ARBA00022448"/>
    </source>
</evidence>
<name>A0A6A7AJT0_9PLEO</name>
<dbReference type="GO" id="GO:0016020">
    <property type="term" value="C:membrane"/>
    <property type="evidence" value="ECO:0007669"/>
    <property type="project" value="TreeGrafter"/>
</dbReference>
<dbReference type="InterPro" id="IPR020846">
    <property type="entry name" value="MFS_dom"/>
</dbReference>
<dbReference type="InterPro" id="IPR011701">
    <property type="entry name" value="MFS"/>
</dbReference>
<organism evidence="10 11">
    <name type="scientific">Ophiobolus disseminans</name>
    <dbReference type="NCBI Taxonomy" id="1469910"/>
    <lineage>
        <taxon>Eukaryota</taxon>
        <taxon>Fungi</taxon>
        <taxon>Dikarya</taxon>
        <taxon>Ascomycota</taxon>
        <taxon>Pezizomycotina</taxon>
        <taxon>Dothideomycetes</taxon>
        <taxon>Pleosporomycetidae</taxon>
        <taxon>Pleosporales</taxon>
        <taxon>Pleosporineae</taxon>
        <taxon>Phaeosphaeriaceae</taxon>
        <taxon>Ophiobolus</taxon>
    </lineage>
</organism>
<feature type="region of interest" description="Disordered" evidence="7">
    <location>
        <begin position="1"/>
        <end position="25"/>
    </location>
</feature>
<evidence type="ECO:0000256" key="5">
    <source>
        <dbReference type="ARBA" id="ARBA00022989"/>
    </source>
</evidence>
<evidence type="ECO:0000256" key="6">
    <source>
        <dbReference type="ARBA" id="ARBA00023136"/>
    </source>
</evidence>
<keyword evidence="11" id="KW-1185">Reference proteome</keyword>
<accession>A0A6A7AJT0</accession>
<feature type="transmembrane region" description="Helical" evidence="8">
    <location>
        <begin position="276"/>
        <end position="296"/>
    </location>
</feature>
<dbReference type="PANTHER" id="PTHR23514:SF3">
    <property type="entry name" value="BYPASS OF STOP CODON PROTEIN 6"/>
    <property type="match status" value="1"/>
</dbReference>
<feature type="transmembrane region" description="Helical" evidence="8">
    <location>
        <begin position="161"/>
        <end position="182"/>
    </location>
</feature>
<evidence type="ECO:0000313" key="11">
    <source>
        <dbReference type="Proteomes" id="UP000799424"/>
    </source>
</evidence>
<evidence type="ECO:0000256" key="4">
    <source>
        <dbReference type="ARBA" id="ARBA00022692"/>
    </source>
</evidence>
<keyword evidence="5 8" id="KW-1133">Transmembrane helix</keyword>
<dbReference type="Proteomes" id="UP000799424">
    <property type="component" value="Unassembled WGS sequence"/>
</dbReference>
<dbReference type="GO" id="GO:0022857">
    <property type="term" value="F:transmembrane transporter activity"/>
    <property type="evidence" value="ECO:0007669"/>
    <property type="project" value="InterPro"/>
</dbReference>
<proteinExistence type="inferred from homology"/>
<evidence type="ECO:0000259" key="9">
    <source>
        <dbReference type="PROSITE" id="PS50850"/>
    </source>
</evidence>
<evidence type="ECO:0000256" key="1">
    <source>
        <dbReference type="ARBA" id="ARBA00004127"/>
    </source>
</evidence>
<evidence type="ECO:0000313" key="10">
    <source>
        <dbReference type="EMBL" id="KAF2833500.1"/>
    </source>
</evidence>
<dbReference type="PROSITE" id="PS50850">
    <property type="entry name" value="MFS"/>
    <property type="match status" value="1"/>
</dbReference>
<sequence>MTTRLNDNEHSALLNGRTTEDGDHTGVPKKLDMALSIKIAAAMFSFSALGLFNSSIGAVLPLISHQYSLTDLHVSMLFLAGPMGYILAAQLSDAIHCRLGQRGIAVIGPVFQIVATLIIALHPKFGWVLVAFAIQGLGTGLLDGSWCAWAGSMDKANTVSGLLHGSYSVGGAAGPFLVTYITTNDRPWYLWYYILVAHSAAELVLLVFAFRNENASVYRQSKQSEAMDGRVDAKAIFRYRATWLCAAYFLTYVGTETAISGWVVSFMLRDREATPYLASLSSSGYWIGMAIGRLLLGFGTDRIGVRRATVLYFMFAIGLEALFASLRSPIASVILMTLLGFVMGPLFPSGVVVLTRLLPGQLHIAAVSFVASLGQVGGAFLPFAIGALVQSLGIDVFRFAILLQTILALVVWLAFARLRAAVPGLQPDIREESARED</sequence>
<feature type="transmembrane region" description="Helical" evidence="8">
    <location>
        <begin position="72"/>
        <end position="91"/>
    </location>
</feature>
<feature type="transmembrane region" description="Helical" evidence="8">
    <location>
        <begin position="396"/>
        <end position="415"/>
    </location>
</feature>
<feature type="transmembrane region" description="Helical" evidence="8">
    <location>
        <begin position="127"/>
        <end position="149"/>
    </location>
</feature>
<comment type="subcellular location">
    <subcellularLocation>
        <location evidence="1">Endomembrane system</location>
        <topology evidence="1">Multi-pass membrane protein</topology>
    </subcellularLocation>
</comment>
<evidence type="ECO:0000256" key="7">
    <source>
        <dbReference type="SAM" id="MobiDB-lite"/>
    </source>
</evidence>
<feature type="transmembrane region" description="Helical" evidence="8">
    <location>
        <begin position="188"/>
        <end position="210"/>
    </location>
</feature>